<sequence length="80" mass="8772">MVSAEAIMGYTCYNSKAASLASDEVVPREPRGVLASRRPLQAASADVLMRMPPADAPLGHRTFDELWQRSKDLVDAILEK</sequence>
<evidence type="ECO:0000313" key="2">
    <source>
        <dbReference type="Proteomes" id="UP001472866"/>
    </source>
</evidence>
<name>A0AAX4PGA6_9CHLO</name>
<reference evidence="1 2" key="1">
    <citation type="submission" date="2024-03" db="EMBL/GenBank/DDBJ databases">
        <title>Complete genome sequence of the green alga Chloropicon roscoffensis RCC1871.</title>
        <authorList>
            <person name="Lemieux C."/>
            <person name="Pombert J.-F."/>
            <person name="Otis C."/>
            <person name="Turmel M."/>
        </authorList>
    </citation>
    <scope>NUCLEOTIDE SEQUENCE [LARGE SCALE GENOMIC DNA]</scope>
    <source>
        <strain evidence="1 2">RCC1871</strain>
    </source>
</reference>
<keyword evidence="2" id="KW-1185">Reference proteome</keyword>
<proteinExistence type="predicted"/>
<dbReference type="EMBL" id="CP151512">
    <property type="protein sequence ID" value="WZN65422.1"/>
    <property type="molecule type" value="Genomic_DNA"/>
</dbReference>
<dbReference type="Proteomes" id="UP001472866">
    <property type="component" value="Chromosome 12"/>
</dbReference>
<gene>
    <name evidence="1" type="ORF">HKI87_12g69800</name>
</gene>
<protein>
    <submittedName>
        <fullName evidence="1">Uncharacterized protein</fullName>
    </submittedName>
</protein>
<dbReference type="AlphaFoldDB" id="A0AAX4PGA6"/>
<accession>A0AAX4PGA6</accession>
<organism evidence="1 2">
    <name type="scientific">Chloropicon roscoffensis</name>
    <dbReference type="NCBI Taxonomy" id="1461544"/>
    <lineage>
        <taxon>Eukaryota</taxon>
        <taxon>Viridiplantae</taxon>
        <taxon>Chlorophyta</taxon>
        <taxon>Chloropicophyceae</taxon>
        <taxon>Chloropicales</taxon>
        <taxon>Chloropicaceae</taxon>
        <taxon>Chloropicon</taxon>
    </lineage>
</organism>
<evidence type="ECO:0000313" key="1">
    <source>
        <dbReference type="EMBL" id="WZN65422.1"/>
    </source>
</evidence>